<name>A0A455T6Z8_9CHLR</name>
<organism evidence="2">
    <name type="scientific">Thermogemmatispora argillosa</name>
    <dbReference type="NCBI Taxonomy" id="2045280"/>
    <lineage>
        <taxon>Bacteria</taxon>
        <taxon>Bacillati</taxon>
        <taxon>Chloroflexota</taxon>
        <taxon>Ktedonobacteria</taxon>
        <taxon>Thermogemmatisporales</taxon>
        <taxon>Thermogemmatisporaceae</taxon>
        <taxon>Thermogemmatispora</taxon>
    </lineage>
</organism>
<gene>
    <name evidence="2" type="ORF">KTA_21030</name>
</gene>
<feature type="region of interest" description="Disordered" evidence="1">
    <location>
        <begin position="1"/>
        <end position="20"/>
    </location>
</feature>
<reference evidence="2" key="1">
    <citation type="submission" date="2018-12" db="EMBL/GenBank/DDBJ databases">
        <title>Novel natural products biosynthetic potential of the class Ktedonobacteria.</title>
        <authorList>
            <person name="Zheng Y."/>
            <person name="Saitou A."/>
            <person name="Wang C.M."/>
            <person name="Toyoda A."/>
            <person name="Minakuchi Y."/>
            <person name="Sekiguchi Y."/>
            <person name="Ueda K."/>
            <person name="Takano H."/>
            <person name="Sakai Y."/>
            <person name="Yokota A."/>
            <person name="Yabe S."/>
        </authorList>
    </citation>
    <scope>NUCLEOTIDE SEQUENCE</scope>
    <source>
        <strain evidence="2">A3-2</strain>
    </source>
</reference>
<dbReference type="AlphaFoldDB" id="A0A455T6Z8"/>
<proteinExistence type="predicted"/>
<dbReference type="EMBL" id="AP019377">
    <property type="protein sequence ID" value="BBH93904.1"/>
    <property type="molecule type" value="Genomic_DNA"/>
</dbReference>
<protein>
    <submittedName>
        <fullName evidence="2">Uncharacterized protein</fullName>
    </submittedName>
</protein>
<evidence type="ECO:0000313" key="2">
    <source>
        <dbReference type="EMBL" id="BBH93904.1"/>
    </source>
</evidence>
<sequence length="186" mass="21410">MLLSALAPGDQPPAHTRSLRTVSPARDLPPCLDYIWQTYFEDIPRVNEVQIAYCQPWKRRLGLIRLAEESGVTFIGINALLQHELVPEYVLLITIAHELAHYAHGFGSPLPRRYRHPHAHNVVNHELDQRGLHEERRLCDEWIDKQWFAFYDMVQQSGWIEARVRHLPHSSSAGLAGPELTDQVSE</sequence>
<evidence type="ECO:0000256" key="1">
    <source>
        <dbReference type="SAM" id="MobiDB-lite"/>
    </source>
</evidence>
<accession>A0A455T6Z8</accession>